<keyword evidence="2" id="KW-1185">Reference proteome</keyword>
<organism evidence="1 2">
    <name type="scientific">Cynara cardunculus var. scolymus</name>
    <name type="common">Globe artichoke</name>
    <name type="synonym">Cynara scolymus</name>
    <dbReference type="NCBI Taxonomy" id="59895"/>
    <lineage>
        <taxon>Eukaryota</taxon>
        <taxon>Viridiplantae</taxon>
        <taxon>Streptophyta</taxon>
        <taxon>Embryophyta</taxon>
        <taxon>Tracheophyta</taxon>
        <taxon>Spermatophyta</taxon>
        <taxon>Magnoliopsida</taxon>
        <taxon>eudicotyledons</taxon>
        <taxon>Gunneridae</taxon>
        <taxon>Pentapetalae</taxon>
        <taxon>asterids</taxon>
        <taxon>campanulids</taxon>
        <taxon>Asterales</taxon>
        <taxon>Asteraceae</taxon>
        <taxon>Carduoideae</taxon>
        <taxon>Cardueae</taxon>
        <taxon>Carduinae</taxon>
        <taxon>Cynara</taxon>
    </lineage>
</organism>
<dbReference type="Gramene" id="KVH96136">
    <property type="protein sequence ID" value="KVH96136"/>
    <property type="gene ID" value="Ccrd_001780"/>
</dbReference>
<name>A0A103XSL8_CYNCS</name>
<accession>A0A103XSL8</accession>
<reference evidence="1 2" key="1">
    <citation type="journal article" date="2016" name="Sci. Rep.">
        <title>The genome sequence of the outbreeding globe artichoke constructed de novo incorporating a phase-aware low-pass sequencing strategy of F1 progeny.</title>
        <authorList>
            <person name="Scaglione D."/>
            <person name="Reyes-Chin-Wo S."/>
            <person name="Acquadro A."/>
            <person name="Froenicke L."/>
            <person name="Portis E."/>
            <person name="Beitel C."/>
            <person name="Tirone M."/>
            <person name="Mauro R."/>
            <person name="Lo Monaco A."/>
            <person name="Mauromicale G."/>
            <person name="Faccioli P."/>
            <person name="Cattivelli L."/>
            <person name="Rieseberg L."/>
            <person name="Michelmore R."/>
            <person name="Lanteri S."/>
        </authorList>
    </citation>
    <scope>NUCLEOTIDE SEQUENCE [LARGE SCALE GENOMIC DNA]</scope>
    <source>
        <strain evidence="1">2C</strain>
    </source>
</reference>
<dbReference type="Proteomes" id="UP000243975">
    <property type="component" value="Unassembled WGS sequence"/>
</dbReference>
<comment type="caution">
    <text evidence="1">The sequence shown here is derived from an EMBL/GenBank/DDBJ whole genome shotgun (WGS) entry which is preliminary data.</text>
</comment>
<dbReference type="EMBL" id="LEKV01004354">
    <property type="protein sequence ID" value="KVH96136.1"/>
    <property type="molecule type" value="Genomic_DNA"/>
</dbReference>
<evidence type="ECO:0000313" key="2">
    <source>
        <dbReference type="Proteomes" id="UP000243975"/>
    </source>
</evidence>
<sequence length="74" mass="8436">MSREDFLVNSMHLSSSNSLILYQTFFGNKKTHWQKGRRIIRKALYIRQWRRALLQGGDCEVLAVGLGVVGSIPS</sequence>
<gene>
    <name evidence="1" type="ORF">Ccrd_001780</name>
</gene>
<protein>
    <submittedName>
        <fullName evidence="1">Uncharacterized protein</fullName>
    </submittedName>
</protein>
<feature type="non-terminal residue" evidence="1">
    <location>
        <position position="74"/>
    </location>
</feature>
<proteinExistence type="predicted"/>
<dbReference type="AlphaFoldDB" id="A0A103XSL8"/>
<evidence type="ECO:0000313" key="1">
    <source>
        <dbReference type="EMBL" id="KVH96136.1"/>
    </source>
</evidence>